<dbReference type="EMBL" id="JPVT01000176">
    <property type="protein sequence ID" value="KFN90137.1"/>
    <property type="molecule type" value="Genomic_DNA"/>
</dbReference>
<evidence type="ECO:0000313" key="1">
    <source>
        <dbReference type="EMBL" id="KFN90137.1"/>
    </source>
</evidence>
<reference evidence="1 2" key="1">
    <citation type="submission" date="2014-08" db="EMBL/GenBank/DDBJ databases">
        <title>Genome sequence of Tetragenococcus muriaticus.</title>
        <authorList>
            <person name="Chuea-nongthon C."/>
            <person name="Rodtong S."/>
            <person name="Yongsawatdigul J."/>
            <person name="Steele J.L."/>
            <person name="Liu X.-y."/>
            <person name="Speers J."/>
            <person name="Glasner J.D."/>
            <person name="Neeno-Eckwall E.C."/>
        </authorList>
    </citation>
    <scope>NUCLEOTIDE SEQUENCE [LARGE SCALE GENOMIC DNA]</scope>
    <source>
        <strain evidence="1 2">3MR10-3</strain>
    </source>
</reference>
<organism evidence="1 2">
    <name type="scientific">Tetragenococcus muriaticus 3MR10-3</name>
    <dbReference type="NCBI Taxonomy" id="1302648"/>
    <lineage>
        <taxon>Bacteria</taxon>
        <taxon>Bacillati</taxon>
        <taxon>Bacillota</taxon>
        <taxon>Bacilli</taxon>
        <taxon>Lactobacillales</taxon>
        <taxon>Enterococcaceae</taxon>
        <taxon>Tetragenococcus</taxon>
    </lineage>
</organism>
<dbReference type="Proteomes" id="UP000029381">
    <property type="component" value="Unassembled WGS sequence"/>
</dbReference>
<gene>
    <name evidence="1" type="ORF">TMU3MR103_1663</name>
</gene>
<dbReference type="PATRIC" id="fig|1302648.3.peg.1625"/>
<dbReference type="InterPro" id="IPR038226">
    <property type="entry name" value="LMG18311-like_sf"/>
</dbReference>
<comment type="caution">
    <text evidence="1">The sequence shown here is derived from an EMBL/GenBank/DDBJ whole genome shotgun (WGS) entry which is preliminary data.</text>
</comment>
<dbReference type="Pfam" id="PF08860">
    <property type="entry name" value="DUF1827"/>
    <property type="match status" value="1"/>
</dbReference>
<proteinExistence type="predicted"/>
<evidence type="ECO:0000313" key="2">
    <source>
        <dbReference type="Proteomes" id="UP000029381"/>
    </source>
</evidence>
<dbReference type="Gene3D" id="3.40.1720.10">
    <property type="entry name" value="Streptococcus thermophilus LMG 18311 protein like"/>
    <property type="match status" value="1"/>
</dbReference>
<dbReference type="RefSeq" id="WP_038023821.1">
    <property type="nucleotide sequence ID" value="NZ_JPVT01000176.1"/>
</dbReference>
<accession>A0A091C241</accession>
<protein>
    <recommendedName>
        <fullName evidence="3">Ribose-5-phosphate isomerase</fullName>
    </recommendedName>
</protein>
<name>A0A091C241_9ENTE</name>
<dbReference type="AlphaFoldDB" id="A0A091C241"/>
<keyword evidence="2" id="KW-1185">Reference proteome</keyword>
<dbReference type="InterPro" id="IPR014959">
    <property type="entry name" value="DUF1827"/>
</dbReference>
<evidence type="ECO:0008006" key="3">
    <source>
        <dbReference type="Google" id="ProtNLM"/>
    </source>
</evidence>
<sequence length="106" mass="12176">MKLVNVTNSHSRLVKQQLESTDAELVKVYTAGNISIVYTEAPQHNELLLVNKKRAIQQTEIDEIKERFLKRLSKDSYNENDITEIENDGIVEISIPKLLKNLNRLA</sequence>